<dbReference type="Proteomes" id="UP001580430">
    <property type="component" value="Unassembled WGS sequence"/>
</dbReference>
<evidence type="ECO:0000313" key="3">
    <source>
        <dbReference type="Proteomes" id="UP001580430"/>
    </source>
</evidence>
<dbReference type="RefSeq" id="WP_375519481.1">
    <property type="nucleotide sequence ID" value="NZ_JBHIRY010000005.1"/>
</dbReference>
<name>A0ABV5BYG6_9BACL</name>
<evidence type="ECO:0000313" key="2">
    <source>
        <dbReference type="EMBL" id="MFB5760313.1"/>
    </source>
</evidence>
<protein>
    <submittedName>
        <fullName evidence="2">Phosphotransferase</fullName>
    </submittedName>
</protein>
<dbReference type="InterPro" id="IPR011009">
    <property type="entry name" value="Kinase-like_dom_sf"/>
</dbReference>
<organism evidence="2 3">
    <name type="scientific">Paenibacillus medicaginis</name>
    <dbReference type="NCBI Taxonomy" id="1470560"/>
    <lineage>
        <taxon>Bacteria</taxon>
        <taxon>Bacillati</taxon>
        <taxon>Bacillota</taxon>
        <taxon>Bacilli</taxon>
        <taxon>Bacillales</taxon>
        <taxon>Paenibacillaceae</taxon>
        <taxon>Paenibacillus</taxon>
    </lineage>
</organism>
<dbReference type="SUPFAM" id="SSF56112">
    <property type="entry name" value="Protein kinase-like (PK-like)"/>
    <property type="match status" value="1"/>
</dbReference>
<comment type="caution">
    <text evidence="2">The sequence shown here is derived from an EMBL/GenBank/DDBJ whole genome shotgun (WGS) entry which is preliminary data.</text>
</comment>
<gene>
    <name evidence="2" type="ORF">ACE5LO_07885</name>
</gene>
<proteinExistence type="predicted"/>
<feature type="domain" description="Aminoglycoside phosphotransferase" evidence="1">
    <location>
        <begin position="6"/>
        <end position="192"/>
    </location>
</feature>
<accession>A0ABV5BYG6</accession>
<dbReference type="InterPro" id="IPR002575">
    <property type="entry name" value="Aminoglycoside_PTrfase"/>
</dbReference>
<dbReference type="Gene3D" id="3.90.1200.10">
    <property type="match status" value="1"/>
</dbReference>
<sequence>MIGALIGQGNTADIYDAGDKKVVKLFKQGYSLDHARHEYENSRLLNGLDIPISKSYELVTYEGRHGIIYDKIKGESLLELVFQSGDVERYATVLALFHKQILSCKLGGAASLKSILKRNIECTKDLTDLCKSQLYAVLETLPNGCQLCHGDFHFDNVLVHEGKNCMIDYMNICHGHEYGDIARTVYLIEMTPVPFQMIDGEQILWMKKRATDVYLLEMGVTREDLADWLLVTAAARLSELNHKQWGEKNSVLQYLSMRGVCE</sequence>
<reference evidence="2 3" key="1">
    <citation type="submission" date="2024-09" db="EMBL/GenBank/DDBJ databases">
        <title>Paenibacillus zeirhizospherea sp. nov., isolated from surface of the maize (Zea mays) roots in a horticulture field, Hungary.</title>
        <authorList>
            <person name="Marton D."/>
            <person name="Farkas M."/>
            <person name="Bedics A."/>
            <person name="Toth E."/>
            <person name="Tancsics A."/>
            <person name="Boka K."/>
            <person name="Marati G."/>
            <person name="Kriszt B."/>
            <person name="Cserhati M."/>
        </authorList>
    </citation>
    <scope>NUCLEOTIDE SEQUENCE [LARGE SCALE GENOMIC DNA]</scope>
    <source>
        <strain evidence="2 3">JCM 18446</strain>
    </source>
</reference>
<dbReference type="Pfam" id="PF01636">
    <property type="entry name" value="APH"/>
    <property type="match status" value="1"/>
</dbReference>
<evidence type="ECO:0000259" key="1">
    <source>
        <dbReference type="Pfam" id="PF01636"/>
    </source>
</evidence>
<keyword evidence="3" id="KW-1185">Reference proteome</keyword>
<dbReference type="EMBL" id="JBHIRY010000005">
    <property type="protein sequence ID" value="MFB5760313.1"/>
    <property type="molecule type" value="Genomic_DNA"/>
</dbReference>